<evidence type="ECO:0000313" key="3">
    <source>
        <dbReference type="EMBL" id="MEL0630547.1"/>
    </source>
</evidence>
<dbReference type="SUPFAM" id="SSF53187">
    <property type="entry name" value="Zn-dependent exopeptidases"/>
    <property type="match status" value="1"/>
</dbReference>
<dbReference type="PRINTS" id="PR00934">
    <property type="entry name" value="XHISDIPTASE"/>
</dbReference>
<dbReference type="EMBL" id="JBAKAZ010000063">
    <property type="protein sequence ID" value="MEL0630547.1"/>
    <property type="molecule type" value="Genomic_DNA"/>
</dbReference>
<dbReference type="Pfam" id="PF01546">
    <property type="entry name" value="Peptidase_M20"/>
    <property type="match status" value="1"/>
</dbReference>
<dbReference type="PANTHER" id="PTHR43501">
    <property type="entry name" value="CYTOSOL NON-SPECIFIC DIPEPTIDASE"/>
    <property type="match status" value="1"/>
</dbReference>
<organism evidence="3 4">
    <name type="scientific">Psychromonas aquatilis</name>
    <dbReference type="NCBI Taxonomy" id="2005072"/>
    <lineage>
        <taxon>Bacteria</taxon>
        <taxon>Pseudomonadati</taxon>
        <taxon>Pseudomonadota</taxon>
        <taxon>Gammaproteobacteria</taxon>
        <taxon>Alteromonadales</taxon>
        <taxon>Psychromonadaceae</taxon>
        <taxon>Psychromonas</taxon>
    </lineage>
</organism>
<dbReference type="PANTHER" id="PTHR43501:SF1">
    <property type="entry name" value="CYTOSOL NON-SPECIFIC DIPEPTIDASE"/>
    <property type="match status" value="1"/>
</dbReference>
<dbReference type="RefSeq" id="WP_341598674.1">
    <property type="nucleotide sequence ID" value="NZ_JBAKAZ010000063.1"/>
</dbReference>
<keyword evidence="1" id="KW-0378">Hydrolase</keyword>
<comment type="caution">
    <text evidence="3">The sequence shown here is derived from an EMBL/GenBank/DDBJ whole genome shotgun (WGS) entry which is preliminary data.</text>
</comment>
<keyword evidence="4" id="KW-1185">Reference proteome</keyword>
<evidence type="ECO:0000256" key="1">
    <source>
        <dbReference type="ARBA" id="ARBA00022801"/>
    </source>
</evidence>
<dbReference type="InterPro" id="IPR011650">
    <property type="entry name" value="Peptidase_M20_dimer"/>
</dbReference>
<reference evidence="3 4" key="1">
    <citation type="submission" date="2024-02" db="EMBL/GenBank/DDBJ databases">
        <title>Bacteria isolated from the canopy kelp, Nereocystis luetkeana.</title>
        <authorList>
            <person name="Pfister C.A."/>
            <person name="Younker I.T."/>
            <person name="Light S.H."/>
        </authorList>
    </citation>
    <scope>NUCLEOTIDE SEQUENCE [LARGE SCALE GENOMIC DNA]</scope>
    <source>
        <strain evidence="3 4">TI.1.05</strain>
    </source>
</reference>
<dbReference type="InterPro" id="IPR001160">
    <property type="entry name" value="Peptidase_M20C"/>
</dbReference>
<dbReference type="Proteomes" id="UP001369082">
    <property type="component" value="Unassembled WGS sequence"/>
</dbReference>
<sequence>MQQLQSLHSAPIWVFFEKICAIPHPSKHEDQLRNWIINWAAEKNISCIKDKKGNLILKKPASIGFESKTGVILQCHLDMVPQKNNDKSHDFLTDPITTIIDGEWLRADNTTLGADNGIGMASCLAILDDDTLQHGPIEVLMTSDEETGMVGAFALETNQLEGKILINTDSEQEGELYVGCAGGINVNVLLPYEKMEPDITDGAFEITISGLKGGHSGVDINLGRANAVKELATVLNNLDATPFLISSFTGGSLRNAIPREAKAVIVCDPQYKNSIETVINTLQISLSDKYKETDSQLTLSIQACDLPSSMLTHHSHDDLLNAISLCENGIVAMDDNFPNVVETSSNLGVIKQQSDPNNQFFIQVLVRSQIEEDKLQHANLLAEHFKKYSGRVTLEGNYPGWKPNKDSTVYSVMDTQYQTLFGAKPKAMVIHAGLECGLFCNKYPDWDMISCGPTIKFPHSPDEKVEIASVDKYWSLLKATLQAID</sequence>
<evidence type="ECO:0000259" key="2">
    <source>
        <dbReference type="Pfam" id="PF07687"/>
    </source>
</evidence>
<dbReference type="Pfam" id="PF07687">
    <property type="entry name" value="M20_dimer"/>
    <property type="match status" value="1"/>
</dbReference>
<dbReference type="PIRSF" id="PIRSF016599">
    <property type="entry name" value="Xaa-His_dipept"/>
    <property type="match status" value="1"/>
</dbReference>
<feature type="domain" description="Peptidase M20 dimerisation" evidence="2">
    <location>
        <begin position="208"/>
        <end position="293"/>
    </location>
</feature>
<gene>
    <name evidence="3" type="ORF">V6256_13100</name>
</gene>
<proteinExistence type="predicted"/>
<dbReference type="NCBIfam" id="TIGR01893">
    <property type="entry name" value="aa-his-dipept"/>
    <property type="match status" value="1"/>
</dbReference>
<dbReference type="Gene3D" id="3.40.630.10">
    <property type="entry name" value="Zn peptidases"/>
    <property type="match status" value="2"/>
</dbReference>
<evidence type="ECO:0000313" key="4">
    <source>
        <dbReference type="Proteomes" id="UP001369082"/>
    </source>
</evidence>
<protein>
    <submittedName>
        <fullName evidence="3">Aminoacyl-histidine dipeptidase</fullName>
    </submittedName>
</protein>
<dbReference type="CDD" id="cd03890">
    <property type="entry name" value="M20_pepD"/>
    <property type="match status" value="1"/>
</dbReference>
<name>A0ABU9GTC9_9GAMM</name>
<dbReference type="InterPro" id="IPR002933">
    <property type="entry name" value="Peptidase_M20"/>
</dbReference>
<accession>A0ABU9GTC9</accession>